<evidence type="ECO:0000313" key="2">
    <source>
        <dbReference type="Proteomes" id="UP001597459"/>
    </source>
</evidence>
<name>A0ABW5N9M9_9FLAO</name>
<dbReference type="RefSeq" id="WP_378298275.1">
    <property type="nucleotide sequence ID" value="NZ_JBHULX010000033.1"/>
</dbReference>
<dbReference type="EMBL" id="JBHULX010000033">
    <property type="protein sequence ID" value="MFD2592327.1"/>
    <property type="molecule type" value="Genomic_DNA"/>
</dbReference>
<sequence length="232" mass="27329">MTNISNAIAKLRGNYKPCDQVYVPVKREVTPNNFVLTKKIFWELWKYHSKGKYLINSDNVDVVYTIFRYFLKEEKFLESKVIKNTPSFEKGLLITGDYGVGKTYLFEILHNIGREIMQKRNHGEMFFNCVSTPSLVSEYMRESKISDSTFNIKQYYSGNLYIDDLGYEEKAFNRIEILGEILFERYRNKALTLATTNLIPSELTMKYGERIGDRLPKMFNIIKWNGNSFRHQ</sequence>
<dbReference type="SUPFAM" id="SSF52540">
    <property type="entry name" value="P-loop containing nucleoside triphosphate hydrolases"/>
    <property type="match status" value="1"/>
</dbReference>
<dbReference type="Gene3D" id="3.40.50.300">
    <property type="entry name" value="P-loop containing nucleotide triphosphate hydrolases"/>
    <property type="match status" value="1"/>
</dbReference>
<reference evidence="2" key="1">
    <citation type="journal article" date="2019" name="Int. J. Syst. Evol. Microbiol.">
        <title>The Global Catalogue of Microorganisms (GCM) 10K type strain sequencing project: providing services to taxonomists for standard genome sequencing and annotation.</title>
        <authorList>
            <consortium name="The Broad Institute Genomics Platform"/>
            <consortium name="The Broad Institute Genome Sequencing Center for Infectious Disease"/>
            <person name="Wu L."/>
            <person name="Ma J."/>
        </authorList>
    </citation>
    <scope>NUCLEOTIDE SEQUENCE [LARGE SCALE GENOMIC DNA]</scope>
    <source>
        <strain evidence="2">KCTC 42423</strain>
    </source>
</reference>
<comment type="caution">
    <text evidence="1">The sequence shown here is derived from an EMBL/GenBank/DDBJ whole genome shotgun (WGS) entry which is preliminary data.</text>
</comment>
<proteinExistence type="predicted"/>
<keyword evidence="2" id="KW-1185">Reference proteome</keyword>
<accession>A0ABW5N9M9</accession>
<dbReference type="InterPro" id="IPR027417">
    <property type="entry name" value="P-loop_NTPase"/>
</dbReference>
<evidence type="ECO:0000313" key="1">
    <source>
        <dbReference type="EMBL" id="MFD2592327.1"/>
    </source>
</evidence>
<evidence type="ECO:0008006" key="3">
    <source>
        <dbReference type="Google" id="ProtNLM"/>
    </source>
</evidence>
<dbReference type="Proteomes" id="UP001597459">
    <property type="component" value="Unassembled WGS sequence"/>
</dbReference>
<protein>
    <recommendedName>
        <fullName evidence="3">Cell division protein ZapE</fullName>
    </recommendedName>
</protein>
<gene>
    <name evidence="1" type="ORF">ACFSTE_15925</name>
</gene>
<organism evidence="1 2">
    <name type="scientific">Aquimarina hainanensis</name>
    <dbReference type="NCBI Taxonomy" id="1578017"/>
    <lineage>
        <taxon>Bacteria</taxon>
        <taxon>Pseudomonadati</taxon>
        <taxon>Bacteroidota</taxon>
        <taxon>Flavobacteriia</taxon>
        <taxon>Flavobacteriales</taxon>
        <taxon>Flavobacteriaceae</taxon>
        <taxon>Aquimarina</taxon>
    </lineage>
</organism>